<evidence type="ECO:0000256" key="5">
    <source>
        <dbReference type="ARBA" id="ARBA00023136"/>
    </source>
</evidence>
<dbReference type="PANTHER" id="PTHR30294:SF29">
    <property type="entry name" value="MULTIDRUG ABC TRANSPORTER PERMEASE YBHS-RELATED"/>
    <property type="match status" value="1"/>
</dbReference>
<evidence type="ECO:0000313" key="9">
    <source>
        <dbReference type="EMBL" id="MFC6396675.1"/>
    </source>
</evidence>
<dbReference type="Proteomes" id="UP001596266">
    <property type="component" value="Unassembled WGS sequence"/>
</dbReference>
<evidence type="ECO:0000256" key="1">
    <source>
        <dbReference type="ARBA" id="ARBA00004651"/>
    </source>
</evidence>
<feature type="coiled-coil region" evidence="6">
    <location>
        <begin position="650"/>
        <end position="698"/>
    </location>
</feature>
<comment type="caution">
    <text evidence="9">The sequence shown here is derived from an EMBL/GenBank/DDBJ whole genome shotgun (WGS) entry which is preliminary data.</text>
</comment>
<protein>
    <submittedName>
        <fullName evidence="9">ABC transporter permease</fullName>
    </submittedName>
</protein>
<evidence type="ECO:0000256" key="7">
    <source>
        <dbReference type="SAM" id="Phobius"/>
    </source>
</evidence>
<evidence type="ECO:0000256" key="4">
    <source>
        <dbReference type="ARBA" id="ARBA00022989"/>
    </source>
</evidence>
<feature type="transmembrane region" description="Helical" evidence="7">
    <location>
        <begin position="862"/>
        <end position="887"/>
    </location>
</feature>
<feature type="domain" description="ABC-2 type transporter transmembrane" evidence="8">
    <location>
        <begin position="20"/>
        <end position="156"/>
    </location>
</feature>
<evidence type="ECO:0000256" key="3">
    <source>
        <dbReference type="ARBA" id="ARBA00022692"/>
    </source>
</evidence>
<organism evidence="9 10">
    <name type="scientific">Luteococcus sanguinis</name>
    <dbReference type="NCBI Taxonomy" id="174038"/>
    <lineage>
        <taxon>Bacteria</taxon>
        <taxon>Bacillati</taxon>
        <taxon>Actinomycetota</taxon>
        <taxon>Actinomycetes</taxon>
        <taxon>Propionibacteriales</taxon>
        <taxon>Propionibacteriaceae</taxon>
        <taxon>Luteococcus</taxon>
    </lineage>
</organism>
<proteinExistence type="predicted"/>
<dbReference type="Pfam" id="PF12698">
    <property type="entry name" value="ABC2_membrane_3"/>
    <property type="match status" value="1"/>
</dbReference>
<keyword evidence="2" id="KW-1003">Cell membrane</keyword>
<dbReference type="EMBL" id="JBHSUA010000015">
    <property type="protein sequence ID" value="MFC6396675.1"/>
    <property type="molecule type" value="Genomic_DNA"/>
</dbReference>
<feature type="transmembrane region" description="Helical" evidence="7">
    <location>
        <begin position="921"/>
        <end position="940"/>
    </location>
</feature>
<keyword evidence="5 7" id="KW-0472">Membrane</keyword>
<accession>A0ABW1WZL5</accession>
<evidence type="ECO:0000259" key="8">
    <source>
        <dbReference type="Pfam" id="PF12698"/>
    </source>
</evidence>
<name>A0ABW1WZL5_9ACTN</name>
<evidence type="ECO:0000256" key="6">
    <source>
        <dbReference type="SAM" id="Coils"/>
    </source>
</evidence>
<feature type="transmembrane region" description="Helical" evidence="7">
    <location>
        <begin position="15"/>
        <end position="35"/>
    </location>
</feature>
<sequence>MSSSSGARGDRREQVAAIVGVLLMPLLIAGTFLWATADSSSRLHEQQAAIVNLDAGARVGDDTVRLGQTYALQLRNQSGPNFTWRYGVSVAEAQSGLASGRYAAAVVIPAGFSRVLTGAGQQDDSATLLVERSPVTGVSDQIVLNTLSEAATQGLAKGVATQYLDNIFVATTELGAGLAETSAQVQELAGGVGQVAEDADTAAGQSQQLTRQAGAAASQASDVQGAAAANAAAQKATTAAQAKSAVSGAGVQSGATAQQEAIGAVEAAAGELAGAADKASESGTGVAADAKTAAAQGDKAATNADAVAKAAAANKAAAQAYRGSIKDTLTQQADLQASLGGAQELLTAYASSVGVVAGAVASATSVQDEQAKTMAPGTMLRESATQLTEAASTIEAAAIPADVASAAASAESNASALSDSYAALREELPADEIKLNNGLGNGCPDDYKTTEACRVYKEGYELGYNDAVTQVAAALAGSDFGDQISSLTADTAKVSSGIKGLADSQATSAATLRALATQLNALADQQDQLSDRGIAAITALSSPEVTEAVDGLGGQATTTDQALAALGKQISASTASLAAVEAEDGPGATLTASATTMTTVATSQTAVVNALTGQLAAMNRQLTTLSSALSSVDTGAAELAQSTSRTDSGATQLAQQVSDLNEQLTALQAAATTASSQATATQTKAQALQRQVSALQQAGSSVTTSVQSVSRDANTQSRRANQVVAAVAENQALIPRADTSDEHQRLTDVINAPISTQESNSNRNLTWTSMLMVIALWCGSVAYHAVRPAVSAQAKRSADASALLLAKEMVPTGAVALAQALLLAVVGQVVMRLNVDRVLAMAGVMMLAGLVSIMVNHVLRAYLGAVGMSVAIGLATVTLVSVVTAAFPATLDTVRKLSPTTPMVDALRAAMTGAPGLGHNLSILAGWLAGGLLFSALAILRARSGPEKRVPTVVEGG</sequence>
<dbReference type="RefSeq" id="WP_343884340.1">
    <property type="nucleotide sequence ID" value="NZ_BAAAKI010000001.1"/>
</dbReference>
<feature type="transmembrane region" description="Helical" evidence="7">
    <location>
        <begin position="765"/>
        <end position="786"/>
    </location>
</feature>
<keyword evidence="4 7" id="KW-1133">Transmembrane helix</keyword>
<dbReference type="PANTHER" id="PTHR30294">
    <property type="entry name" value="MEMBRANE COMPONENT OF ABC TRANSPORTER YHHJ-RELATED"/>
    <property type="match status" value="1"/>
</dbReference>
<dbReference type="InterPro" id="IPR013525">
    <property type="entry name" value="ABC2_TM"/>
</dbReference>
<keyword evidence="6" id="KW-0175">Coiled coil</keyword>
<feature type="transmembrane region" description="Helical" evidence="7">
    <location>
        <begin position="837"/>
        <end position="855"/>
    </location>
</feature>
<evidence type="ECO:0000256" key="2">
    <source>
        <dbReference type="ARBA" id="ARBA00022475"/>
    </source>
</evidence>
<keyword evidence="10" id="KW-1185">Reference proteome</keyword>
<keyword evidence="3 7" id="KW-0812">Transmembrane</keyword>
<evidence type="ECO:0000313" key="10">
    <source>
        <dbReference type="Proteomes" id="UP001596266"/>
    </source>
</evidence>
<comment type="subcellular location">
    <subcellularLocation>
        <location evidence="1">Cell membrane</location>
        <topology evidence="1">Multi-pass membrane protein</topology>
    </subcellularLocation>
</comment>
<dbReference type="InterPro" id="IPR051449">
    <property type="entry name" value="ABC-2_transporter_component"/>
</dbReference>
<gene>
    <name evidence="9" type="ORF">ACFP57_06705</name>
</gene>
<reference evidence="10" key="1">
    <citation type="journal article" date="2019" name="Int. J. Syst. Evol. Microbiol.">
        <title>The Global Catalogue of Microorganisms (GCM) 10K type strain sequencing project: providing services to taxonomists for standard genome sequencing and annotation.</title>
        <authorList>
            <consortium name="The Broad Institute Genomics Platform"/>
            <consortium name="The Broad Institute Genome Sequencing Center for Infectious Disease"/>
            <person name="Wu L."/>
            <person name="Ma J."/>
        </authorList>
    </citation>
    <scope>NUCLEOTIDE SEQUENCE [LARGE SCALE GENOMIC DNA]</scope>
    <source>
        <strain evidence="10">CGMCC 1.15277</strain>
    </source>
</reference>